<proteinExistence type="predicted"/>
<dbReference type="Gene3D" id="3.30.1330.70">
    <property type="entry name" value="Holliday junction resolvase RusA"/>
    <property type="match status" value="1"/>
</dbReference>
<dbReference type="Proteomes" id="UP000295257">
    <property type="component" value="Unassembled WGS sequence"/>
</dbReference>
<name>A0A4R5NJ55_9LACO</name>
<gene>
    <name evidence="1" type="ORF">C5L30_000365</name>
</gene>
<dbReference type="SUPFAM" id="SSF103084">
    <property type="entry name" value="Holliday junction resolvase RusA"/>
    <property type="match status" value="1"/>
</dbReference>
<comment type="caution">
    <text evidence="1">The sequence shown here is derived from an EMBL/GenBank/DDBJ whole genome shotgun (WGS) entry which is preliminary data.</text>
</comment>
<organism evidence="1 2">
    <name type="scientific">Companilactobacillus farciminis</name>
    <dbReference type="NCBI Taxonomy" id="1612"/>
    <lineage>
        <taxon>Bacteria</taxon>
        <taxon>Bacillati</taxon>
        <taxon>Bacillota</taxon>
        <taxon>Bacilli</taxon>
        <taxon>Lactobacillales</taxon>
        <taxon>Lactobacillaceae</taxon>
        <taxon>Companilactobacillus</taxon>
    </lineage>
</organism>
<sequence length="148" mass="17752">MKLKLVIEGNPVSASRPGFNSKSFKRKAYTKGKYRVYKNNIEILYWDKYHNKQLFERGIPLIAHIHFYRPIQKSLSKKEHARRANHEVRPTIKPDLDNYTKGVLDGLKRAWFDDGQITDFDISKDYDEHPRVEVEIEEWKFEQEERSR</sequence>
<dbReference type="GO" id="GO:0006281">
    <property type="term" value="P:DNA repair"/>
    <property type="evidence" value="ECO:0007669"/>
    <property type="project" value="InterPro"/>
</dbReference>
<dbReference type="AlphaFoldDB" id="A0A4R5NJ55"/>
<dbReference type="GO" id="GO:0000287">
    <property type="term" value="F:magnesium ion binding"/>
    <property type="evidence" value="ECO:0007669"/>
    <property type="project" value="InterPro"/>
</dbReference>
<dbReference type="OrthoDB" id="5114842at2"/>
<dbReference type="Pfam" id="PF05866">
    <property type="entry name" value="RusA"/>
    <property type="match status" value="1"/>
</dbReference>
<evidence type="ECO:0000313" key="2">
    <source>
        <dbReference type="Proteomes" id="UP000295257"/>
    </source>
</evidence>
<dbReference type="GO" id="GO:0006310">
    <property type="term" value="P:DNA recombination"/>
    <property type="evidence" value="ECO:0007669"/>
    <property type="project" value="InterPro"/>
</dbReference>
<dbReference type="InterPro" id="IPR036614">
    <property type="entry name" value="RusA-like_sf"/>
</dbReference>
<dbReference type="InterPro" id="IPR008822">
    <property type="entry name" value="Endonuclease_RusA-like"/>
</dbReference>
<protein>
    <recommendedName>
        <fullName evidence="3">Holliday junction resolvase</fullName>
    </recommendedName>
</protein>
<reference evidence="1 2" key="1">
    <citation type="journal article" date="2019" name="Appl. Microbiol. Biotechnol.">
        <title>Uncovering carbohydrate metabolism through a genotype-phenotype association study of 56 lactic acid bacteria genomes.</title>
        <authorList>
            <person name="Buron-Moles G."/>
            <person name="Chailyan A."/>
            <person name="Dolejs I."/>
            <person name="Forster J."/>
            <person name="Miks M.H."/>
        </authorList>
    </citation>
    <scope>NUCLEOTIDE SEQUENCE [LARGE SCALE GENOMIC DNA]</scope>
    <source>
        <strain evidence="1 2">ATCC 29644</strain>
    </source>
</reference>
<evidence type="ECO:0000313" key="1">
    <source>
        <dbReference type="EMBL" id="TDG74649.1"/>
    </source>
</evidence>
<dbReference type="EMBL" id="PUFN01000004">
    <property type="protein sequence ID" value="TDG74649.1"/>
    <property type="molecule type" value="Genomic_DNA"/>
</dbReference>
<keyword evidence="2" id="KW-1185">Reference proteome</keyword>
<dbReference type="RefSeq" id="WP_010019117.1">
    <property type="nucleotide sequence ID" value="NZ_CP116587.1"/>
</dbReference>
<evidence type="ECO:0008006" key="3">
    <source>
        <dbReference type="Google" id="ProtNLM"/>
    </source>
</evidence>
<accession>A0A4R5NJ55</accession>